<comment type="similarity">
    <text evidence="2">Belongs to the complex I subunit 6 family.</text>
</comment>
<evidence type="ECO:0000256" key="3">
    <source>
        <dbReference type="ARBA" id="ARBA00012944"/>
    </source>
</evidence>
<evidence type="ECO:0000256" key="15">
    <source>
        <dbReference type="ARBA" id="ARBA00049551"/>
    </source>
</evidence>
<evidence type="ECO:0000256" key="8">
    <source>
        <dbReference type="ARBA" id="ARBA00022967"/>
    </source>
</evidence>
<evidence type="ECO:0000256" key="16">
    <source>
        <dbReference type="SAM" id="Phobius"/>
    </source>
</evidence>
<dbReference type="PANTHER" id="PTHR11435:SF1">
    <property type="entry name" value="NADH-UBIQUINONE OXIDOREDUCTASE CHAIN 6"/>
    <property type="match status" value="1"/>
</dbReference>
<keyword evidence="9" id="KW-0249">Electron transport</keyword>
<dbReference type="PANTHER" id="PTHR11435">
    <property type="entry name" value="NADH UBIQUINONE OXIDOREDUCTASE SUBUNIT ND6"/>
    <property type="match status" value="1"/>
</dbReference>
<reference evidence="17" key="1">
    <citation type="submission" date="2015-11" db="EMBL/GenBank/DDBJ databases">
        <authorList>
            <person name="Zhang Y."/>
            <person name="Guo Z."/>
        </authorList>
    </citation>
    <scope>NUCLEOTIDE SEQUENCE</scope>
</reference>
<evidence type="ECO:0000256" key="10">
    <source>
        <dbReference type="ARBA" id="ARBA00022989"/>
    </source>
</evidence>
<geneLocation type="mitochondrion" evidence="17"/>
<evidence type="ECO:0000313" key="17">
    <source>
        <dbReference type="EMBL" id="AOT99458.1"/>
    </source>
</evidence>
<feature type="transmembrane region" description="Helical" evidence="16">
    <location>
        <begin position="32"/>
        <end position="50"/>
    </location>
</feature>
<keyword evidence="12 17" id="KW-0496">Mitochondrion</keyword>
<dbReference type="GO" id="GO:0008137">
    <property type="term" value="F:NADH dehydrogenase (ubiquinone) activity"/>
    <property type="evidence" value="ECO:0007669"/>
    <property type="project" value="UniProtKB-EC"/>
</dbReference>
<evidence type="ECO:0000256" key="1">
    <source>
        <dbReference type="ARBA" id="ARBA00004225"/>
    </source>
</evidence>
<keyword evidence="11" id="KW-0520">NAD</keyword>
<dbReference type="GO" id="GO:0031966">
    <property type="term" value="C:mitochondrial membrane"/>
    <property type="evidence" value="ECO:0007669"/>
    <property type="project" value="UniProtKB-SubCell"/>
</dbReference>
<evidence type="ECO:0000256" key="7">
    <source>
        <dbReference type="ARBA" id="ARBA00022692"/>
    </source>
</evidence>
<dbReference type="EC" id="7.1.1.2" evidence="3"/>
<evidence type="ECO:0000256" key="4">
    <source>
        <dbReference type="ARBA" id="ARBA00021095"/>
    </source>
</evidence>
<keyword evidence="7 16" id="KW-0812">Transmembrane</keyword>
<evidence type="ECO:0000256" key="9">
    <source>
        <dbReference type="ARBA" id="ARBA00022982"/>
    </source>
</evidence>
<feature type="transmembrane region" description="Helical" evidence="16">
    <location>
        <begin position="88"/>
        <end position="109"/>
    </location>
</feature>
<dbReference type="AlphaFoldDB" id="A0A342Z5G4"/>
<organism evidence="17">
    <name type="scientific">Thermophis shangrila</name>
    <name type="common">Shangri-La hot-spring snake</name>
    <dbReference type="NCBI Taxonomy" id="1484008"/>
    <lineage>
        <taxon>Eukaryota</taxon>
        <taxon>Metazoa</taxon>
        <taxon>Chordata</taxon>
        <taxon>Craniata</taxon>
        <taxon>Vertebrata</taxon>
        <taxon>Euteleostomi</taxon>
        <taxon>Lepidosauria</taxon>
        <taxon>Squamata</taxon>
        <taxon>Bifurcata</taxon>
        <taxon>Unidentata</taxon>
        <taxon>Episquamata</taxon>
        <taxon>Toxicofera</taxon>
        <taxon>Serpentes</taxon>
        <taxon>Colubroidea</taxon>
        <taxon>Dipsadidae</taxon>
        <taxon>Thermophis</taxon>
    </lineage>
</organism>
<comment type="subcellular location">
    <subcellularLocation>
        <location evidence="1">Mitochondrion membrane</location>
        <topology evidence="1">Multi-pass membrane protein</topology>
    </subcellularLocation>
</comment>
<accession>A0A342Z5G4</accession>
<evidence type="ECO:0000256" key="5">
    <source>
        <dbReference type="ARBA" id="ARBA00022448"/>
    </source>
</evidence>
<proteinExistence type="inferred from homology"/>
<feature type="transmembrane region" description="Helical" evidence="16">
    <location>
        <begin position="134"/>
        <end position="163"/>
    </location>
</feature>
<evidence type="ECO:0000256" key="12">
    <source>
        <dbReference type="ARBA" id="ARBA00023128"/>
    </source>
</evidence>
<keyword evidence="5" id="KW-0813">Transport</keyword>
<evidence type="ECO:0000256" key="11">
    <source>
        <dbReference type="ARBA" id="ARBA00023027"/>
    </source>
</evidence>
<comment type="catalytic activity">
    <reaction evidence="15">
        <text>a ubiquinone + NADH + 5 H(+)(in) = a ubiquinol + NAD(+) + 4 H(+)(out)</text>
        <dbReference type="Rhea" id="RHEA:29091"/>
        <dbReference type="Rhea" id="RHEA-COMP:9565"/>
        <dbReference type="Rhea" id="RHEA-COMP:9566"/>
        <dbReference type="ChEBI" id="CHEBI:15378"/>
        <dbReference type="ChEBI" id="CHEBI:16389"/>
        <dbReference type="ChEBI" id="CHEBI:17976"/>
        <dbReference type="ChEBI" id="CHEBI:57540"/>
        <dbReference type="ChEBI" id="CHEBI:57945"/>
        <dbReference type="EC" id="7.1.1.2"/>
    </reaction>
</comment>
<sequence>MIMMNYLFWVIMVFVVFSVVALGITSVPYQGVVALMGVSFFCCVFMVVLGRTFAALVMYIVYLGGLIVVFGYCVSVEKDEGGVFKTGGFKYLIISMFVVTAGFLSWVLVGEVGGLLIYTSWEDLVCLEVNGGGVFYFGGGAGLIMCSWGLLVVLFSILIILGWSRLGGLRPF</sequence>
<evidence type="ECO:0000256" key="6">
    <source>
        <dbReference type="ARBA" id="ARBA00022660"/>
    </source>
</evidence>
<feature type="transmembrane region" description="Helical" evidence="16">
    <location>
        <begin position="56"/>
        <end position="76"/>
    </location>
</feature>
<protein>
    <recommendedName>
        <fullName evidence="4">NADH-ubiquinone oxidoreductase chain 6</fullName>
        <ecNumber evidence="3">7.1.1.2</ecNumber>
    </recommendedName>
    <alternativeName>
        <fullName evidence="14">NADH dehydrogenase subunit 6</fullName>
    </alternativeName>
</protein>
<evidence type="ECO:0000256" key="2">
    <source>
        <dbReference type="ARBA" id="ARBA00005698"/>
    </source>
</evidence>
<evidence type="ECO:0000256" key="14">
    <source>
        <dbReference type="ARBA" id="ARBA00031019"/>
    </source>
</evidence>
<keyword evidence="8" id="KW-1278">Translocase</keyword>
<keyword evidence="13 16" id="KW-0472">Membrane</keyword>
<keyword evidence="10 16" id="KW-1133">Transmembrane helix</keyword>
<name>A0A342Z5G4_9SAUR</name>
<gene>
    <name evidence="17" type="primary">ND6</name>
</gene>
<reference evidence="17" key="2">
    <citation type="journal article" date="2016" name="Mitochondrial DNA Part B Resour">
        <title>Complete mitochondrial genome of the Xianggelila Hot-spring snake, Thermophis shangrila (Reptilia, Colubridae).</title>
        <authorList>
            <person name="Peng L.-F."/>
            <person name="Weng S.-Y."/>
            <person name="Yang D.-C."/>
            <person name="Lu C.-H."/>
            <person name="Huang S."/>
        </authorList>
    </citation>
    <scope>NUCLEOTIDE SEQUENCE</scope>
</reference>
<dbReference type="EMBL" id="KU174488">
    <property type="protein sequence ID" value="AOT99458.1"/>
    <property type="molecule type" value="Genomic_DNA"/>
</dbReference>
<keyword evidence="6" id="KW-0679">Respiratory chain</keyword>
<feature type="transmembrane region" description="Helical" evidence="16">
    <location>
        <begin position="6"/>
        <end position="25"/>
    </location>
</feature>
<dbReference type="InterPro" id="IPR050269">
    <property type="entry name" value="ComplexI_Subunit6"/>
</dbReference>
<evidence type="ECO:0000256" key="13">
    <source>
        <dbReference type="ARBA" id="ARBA00023136"/>
    </source>
</evidence>